<gene>
    <name evidence="1" type="ORF">GLO26_11330</name>
</gene>
<sequence length="89" mass="10448">MEGYYKNGQLKQLTEDGIRTHYFENGKVKATGPFDGKMQGEWSFYRKTGELWQVGHLNNDSKDGKWVRYHRNGEIEKDTQFNDGKEIKS</sequence>
<evidence type="ECO:0008006" key="3">
    <source>
        <dbReference type="Google" id="ProtNLM"/>
    </source>
</evidence>
<protein>
    <recommendedName>
        <fullName evidence="3">Toxin-antitoxin system YwqK family antitoxin</fullName>
    </recommendedName>
</protein>
<dbReference type="Proteomes" id="UP000638836">
    <property type="component" value="Unassembled WGS sequence"/>
</dbReference>
<name>A0ABR7TEH6_9LACT</name>
<keyword evidence="2" id="KW-1185">Reference proteome</keyword>
<dbReference type="Pfam" id="PF07661">
    <property type="entry name" value="MORN_2"/>
    <property type="match status" value="3"/>
</dbReference>
<dbReference type="Gene3D" id="3.90.930.1">
    <property type="match status" value="1"/>
</dbReference>
<dbReference type="InterPro" id="IPR011652">
    <property type="entry name" value="MORN_2"/>
</dbReference>
<evidence type="ECO:0000313" key="2">
    <source>
        <dbReference type="Proteomes" id="UP000638836"/>
    </source>
</evidence>
<dbReference type="SUPFAM" id="SSF82185">
    <property type="entry name" value="Histone H3 K4-specific methyltransferase SET7/9 N-terminal domain"/>
    <property type="match status" value="1"/>
</dbReference>
<comment type="caution">
    <text evidence="1">The sequence shown here is derived from an EMBL/GenBank/DDBJ whole genome shotgun (WGS) entry which is preliminary data.</text>
</comment>
<accession>A0ABR7TEH6</accession>
<proteinExistence type="predicted"/>
<organism evidence="1 2">
    <name type="scientific">Carnobacterium inhibens</name>
    <dbReference type="NCBI Taxonomy" id="147709"/>
    <lineage>
        <taxon>Bacteria</taxon>
        <taxon>Bacillati</taxon>
        <taxon>Bacillota</taxon>
        <taxon>Bacilli</taxon>
        <taxon>Lactobacillales</taxon>
        <taxon>Carnobacteriaceae</taxon>
        <taxon>Carnobacterium</taxon>
    </lineage>
</organism>
<evidence type="ECO:0000313" key="1">
    <source>
        <dbReference type="EMBL" id="MBC9826363.1"/>
    </source>
</evidence>
<dbReference type="EMBL" id="WNJQ01000018">
    <property type="protein sequence ID" value="MBC9826363.1"/>
    <property type="molecule type" value="Genomic_DNA"/>
</dbReference>
<dbReference type="RefSeq" id="WP_051932769.1">
    <property type="nucleotide sequence ID" value="NZ_WNJQ01000018.1"/>
</dbReference>
<reference evidence="1 2" key="1">
    <citation type="journal article" date="2020" name="Microorganisms">
        <title>New Insight into Antimicrobial Compounds from Food and Marine-Sourced Carnobacterium Species through Phenotype and Genome Analyses.</title>
        <authorList>
            <person name="Begrem S."/>
            <person name="Ivaniuk F."/>
            <person name="Gigout-Chevalier F."/>
            <person name="Kolypczuk L."/>
            <person name="Bonnetot S."/>
            <person name="Leroi F."/>
            <person name="Grovel O."/>
            <person name="Delbarre-Ladrat C."/>
            <person name="Passerini D."/>
        </authorList>
    </citation>
    <scope>NUCLEOTIDE SEQUENCE [LARGE SCALE GENOMIC DNA]</scope>
    <source>
        <strain evidence="1 2">MIP2551</strain>
    </source>
</reference>